<reference evidence="1" key="2">
    <citation type="journal article" date="2015" name="Fish Shellfish Immunol.">
        <title>Early steps in the European eel (Anguilla anguilla)-Vibrio vulnificus interaction in the gills: Role of the RtxA13 toxin.</title>
        <authorList>
            <person name="Callol A."/>
            <person name="Pajuelo D."/>
            <person name="Ebbesson L."/>
            <person name="Teles M."/>
            <person name="MacKenzie S."/>
            <person name="Amaro C."/>
        </authorList>
    </citation>
    <scope>NUCLEOTIDE SEQUENCE</scope>
</reference>
<evidence type="ECO:0000313" key="1">
    <source>
        <dbReference type="EMBL" id="JAH61216.1"/>
    </source>
</evidence>
<proteinExistence type="predicted"/>
<accession>A0A0E9U5V4</accession>
<organism evidence="1">
    <name type="scientific">Anguilla anguilla</name>
    <name type="common">European freshwater eel</name>
    <name type="synonym">Muraena anguilla</name>
    <dbReference type="NCBI Taxonomy" id="7936"/>
    <lineage>
        <taxon>Eukaryota</taxon>
        <taxon>Metazoa</taxon>
        <taxon>Chordata</taxon>
        <taxon>Craniata</taxon>
        <taxon>Vertebrata</taxon>
        <taxon>Euteleostomi</taxon>
        <taxon>Actinopterygii</taxon>
        <taxon>Neopterygii</taxon>
        <taxon>Teleostei</taxon>
        <taxon>Anguilliformes</taxon>
        <taxon>Anguillidae</taxon>
        <taxon>Anguilla</taxon>
    </lineage>
</organism>
<reference evidence="1" key="1">
    <citation type="submission" date="2014-11" db="EMBL/GenBank/DDBJ databases">
        <authorList>
            <person name="Amaro Gonzalez C."/>
        </authorList>
    </citation>
    <scope>NUCLEOTIDE SEQUENCE</scope>
</reference>
<dbReference type="EMBL" id="GBXM01047361">
    <property type="protein sequence ID" value="JAH61216.1"/>
    <property type="molecule type" value="Transcribed_RNA"/>
</dbReference>
<protein>
    <submittedName>
        <fullName evidence="1">Uncharacterized protein</fullName>
    </submittedName>
</protein>
<sequence length="52" mass="6371">MIRNNLNSSFRLFHPSCVKYTKAKFCHFFKFTFPVHPRYHHLPDLLMADFRN</sequence>
<name>A0A0E9U5V4_ANGAN</name>
<dbReference type="AlphaFoldDB" id="A0A0E9U5V4"/>